<protein>
    <recommendedName>
        <fullName evidence="6 7">Small ribosomal subunit protein uS2</fullName>
    </recommendedName>
</protein>
<evidence type="ECO:0000256" key="3">
    <source>
        <dbReference type="ARBA" id="ARBA00022490"/>
    </source>
</evidence>
<keyword evidence="5 7" id="KW-0687">Ribonucleoprotein</keyword>
<evidence type="ECO:0000256" key="8">
    <source>
        <dbReference type="RuleBase" id="RU003631"/>
    </source>
</evidence>
<dbReference type="NCBIfam" id="TIGR01012">
    <property type="entry name" value="uS2_euk_arch"/>
    <property type="match status" value="1"/>
</dbReference>
<sequence length="254" mass="28358">MSKPSDPFAYSLTRKEDLALMLAAETHIGTLNSNRKMKPYIYTRNKKGVYYMNIAKTWEKLMIAARIIAAVDNSKDILVVSSREFAQRAILKFADHTGANFFGGKWTPGTLTNQNTKKFQEPRLIIVCDPRADHQVVREASYMNIPVIALAHGDSPLTYVDVAIPGNNKGPKSIALLFYLLARETLMLRGTIPRDEQWSVMVDLFMYRNVDEVKKTAVEAVEAEVDEAPVDAPDTVKAFADGAAAEEEGEDEEN</sequence>
<dbReference type="HAMAP" id="MF_03015">
    <property type="entry name" value="Ribosomal_S2_euk"/>
    <property type="match status" value="1"/>
</dbReference>
<dbReference type="PROSITE" id="PS00963">
    <property type="entry name" value="RIBOSOMAL_S2_2"/>
    <property type="match status" value="1"/>
</dbReference>
<dbReference type="InterPro" id="IPR005707">
    <property type="entry name" value="Ribosomal_uS2_euk/arc"/>
</dbReference>
<evidence type="ECO:0000256" key="4">
    <source>
        <dbReference type="ARBA" id="ARBA00022980"/>
    </source>
</evidence>
<dbReference type="AlphaFoldDB" id="A0A7S3FWB3"/>
<dbReference type="CDD" id="cd01425">
    <property type="entry name" value="RPS2"/>
    <property type="match status" value="1"/>
</dbReference>
<evidence type="ECO:0000256" key="6">
    <source>
        <dbReference type="ARBA" id="ARBA00035256"/>
    </source>
</evidence>
<dbReference type="InterPro" id="IPR027498">
    <property type="entry name" value="Ribosomal_uS2_euk"/>
</dbReference>
<evidence type="ECO:0000256" key="1">
    <source>
        <dbReference type="ARBA" id="ARBA00004496"/>
    </source>
</evidence>
<dbReference type="Pfam" id="PF00318">
    <property type="entry name" value="Ribosomal_S2"/>
    <property type="match status" value="2"/>
</dbReference>
<dbReference type="InterPro" id="IPR023591">
    <property type="entry name" value="Ribosomal_uS2_flav_dom_sf"/>
</dbReference>
<dbReference type="InterPro" id="IPR001865">
    <property type="entry name" value="Ribosomal_uS2"/>
</dbReference>
<reference evidence="9" key="1">
    <citation type="submission" date="2021-01" db="EMBL/GenBank/DDBJ databases">
        <authorList>
            <person name="Corre E."/>
            <person name="Pelletier E."/>
            <person name="Niang G."/>
            <person name="Scheremetjew M."/>
            <person name="Finn R."/>
            <person name="Kale V."/>
            <person name="Holt S."/>
            <person name="Cochrane G."/>
            <person name="Meng A."/>
            <person name="Brown T."/>
            <person name="Cohen L."/>
        </authorList>
    </citation>
    <scope>NUCLEOTIDE SEQUENCE</scope>
    <source>
        <strain evidence="9">Ras09</strain>
    </source>
</reference>
<dbReference type="Gene3D" id="3.40.50.10490">
    <property type="entry name" value="Glucose-6-phosphate isomerase like protein, domain 1"/>
    <property type="match status" value="1"/>
</dbReference>
<accession>A0A7S3FWB3</accession>
<organism evidence="9">
    <name type="scientific">Strombidium rassoulzadegani</name>
    <dbReference type="NCBI Taxonomy" id="1082188"/>
    <lineage>
        <taxon>Eukaryota</taxon>
        <taxon>Sar</taxon>
        <taxon>Alveolata</taxon>
        <taxon>Ciliophora</taxon>
        <taxon>Intramacronucleata</taxon>
        <taxon>Spirotrichea</taxon>
        <taxon>Oligotrichia</taxon>
        <taxon>Strombidiidae</taxon>
        <taxon>Strombidium</taxon>
    </lineage>
</organism>
<dbReference type="SUPFAM" id="SSF52313">
    <property type="entry name" value="Ribosomal protein S2"/>
    <property type="match status" value="1"/>
</dbReference>
<dbReference type="GO" id="GO:0022627">
    <property type="term" value="C:cytosolic small ribosomal subunit"/>
    <property type="evidence" value="ECO:0007669"/>
    <property type="project" value="UniProtKB-UniRule"/>
</dbReference>
<evidence type="ECO:0000256" key="2">
    <source>
        <dbReference type="ARBA" id="ARBA00006242"/>
    </source>
</evidence>
<dbReference type="EMBL" id="HBIA01008955">
    <property type="protein sequence ID" value="CAE0232855.1"/>
    <property type="molecule type" value="Transcribed_RNA"/>
</dbReference>
<evidence type="ECO:0000256" key="5">
    <source>
        <dbReference type="ARBA" id="ARBA00023274"/>
    </source>
</evidence>
<dbReference type="GO" id="GO:0000028">
    <property type="term" value="P:ribosomal small subunit assembly"/>
    <property type="evidence" value="ECO:0007669"/>
    <property type="project" value="UniProtKB-UniRule"/>
</dbReference>
<evidence type="ECO:0000256" key="7">
    <source>
        <dbReference type="HAMAP-Rule" id="MF_03015"/>
    </source>
</evidence>
<dbReference type="PANTHER" id="PTHR11489">
    <property type="entry name" value="40S RIBOSOMAL PROTEIN SA"/>
    <property type="match status" value="1"/>
</dbReference>
<gene>
    <name evidence="9" type="ORF">SRAS04492_LOCUS4653</name>
</gene>
<evidence type="ECO:0000313" key="9">
    <source>
        <dbReference type="EMBL" id="CAE0232855.1"/>
    </source>
</evidence>
<comment type="subunit">
    <text evidence="7">Component of the small ribosomal subunit. Mature ribosomes consist of a small (40S) and a large (60S) subunit. The 40S subunit contains about 33 different proteins and 1 molecule of RNA (18S). The 60S subunit contains about 49 different proteins and 3 molecules of RNA (25S, 5.8S and 5S). Interacts with ribosomal protein S21.</text>
</comment>
<comment type="subcellular location">
    <subcellularLocation>
        <location evidence="1 7">Cytoplasm</location>
    </subcellularLocation>
</comment>
<comment type="similarity">
    <text evidence="2 7 8">Belongs to the universal ribosomal protein uS2 family.</text>
</comment>
<dbReference type="PRINTS" id="PR00395">
    <property type="entry name" value="RIBOSOMALS2"/>
</dbReference>
<dbReference type="GO" id="GO:0003735">
    <property type="term" value="F:structural constituent of ribosome"/>
    <property type="evidence" value="ECO:0007669"/>
    <property type="project" value="UniProtKB-UniRule"/>
</dbReference>
<keyword evidence="3 7" id="KW-0963">Cytoplasm</keyword>
<name>A0A7S3FWB3_9SPIT</name>
<dbReference type="FunFam" id="3.40.50.10490:FF:000030">
    <property type="entry name" value="30S ribosomal protein S2"/>
    <property type="match status" value="1"/>
</dbReference>
<proteinExistence type="inferred from homology"/>
<keyword evidence="4 7" id="KW-0689">Ribosomal protein</keyword>
<dbReference type="InterPro" id="IPR018130">
    <property type="entry name" value="Ribosomal_uS2_CS"/>
</dbReference>
<dbReference type="PROSITE" id="PS00962">
    <property type="entry name" value="RIBOSOMAL_S2_1"/>
    <property type="match status" value="1"/>
</dbReference>
<comment type="function">
    <text evidence="7">Required for the assembly and/or stability of the 40S ribosomal subunit. Required for the processing of the 20S rRNA-precursor to mature 18S rRNA in a late step of the maturation of 40S ribosomal subunits.</text>
</comment>
<dbReference type="GO" id="GO:0006412">
    <property type="term" value="P:translation"/>
    <property type="evidence" value="ECO:0007669"/>
    <property type="project" value="UniProtKB-UniRule"/>
</dbReference>